<proteinExistence type="predicted"/>
<dbReference type="PANTHER" id="PTHR12358">
    <property type="entry name" value="SPHINGOSINE KINASE"/>
    <property type="match status" value="1"/>
</dbReference>
<evidence type="ECO:0000259" key="1">
    <source>
        <dbReference type="PROSITE" id="PS50146"/>
    </source>
</evidence>
<dbReference type="InterPro" id="IPR001206">
    <property type="entry name" value="Diacylglycerol_kinase_cat_dom"/>
</dbReference>
<dbReference type="InterPro" id="IPR050187">
    <property type="entry name" value="Lipid_Phosphate_FormReg"/>
</dbReference>
<name>A0A0F9A5P3_9ZZZZ</name>
<comment type="caution">
    <text evidence="2">The sequence shown here is derived from an EMBL/GenBank/DDBJ whole genome shotgun (WGS) entry which is preliminary data.</text>
</comment>
<dbReference type="Pfam" id="PF00781">
    <property type="entry name" value="DAGK_cat"/>
    <property type="match status" value="1"/>
</dbReference>
<evidence type="ECO:0000313" key="2">
    <source>
        <dbReference type="EMBL" id="KKK67486.1"/>
    </source>
</evidence>
<sequence>MSASHLFIINPRSANGSTGRRWPKMEAYLRTVLPPFDAVLTEAPGDATRLAAGALGRYEVVVAVGGDGTTNEVVNGLIEEEGRARPGVALG</sequence>
<dbReference type="PANTHER" id="PTHR12358:SF54">
    <property type="entry name" value="SPHINGOSINE KINASE RELATED PROTEIN"/>
    <property type="match status" value="1"/>
</dbReference>
<dbReference type="EMBL" id="LAZR01059587">
    <property type="protein sequence ID" value="KKK67486.1"/>
    <property type="molecule type" value="Genomic_DNA"/>
</dbReference>
<dbReference type="AlphaFoldDB" id="A0A0F9A5P3"/>
<feature type="domain" description="DAGKc" evidence="1">
    <location>
        <begin position="1"/>
        <end position="91"/>
    </location>
</feature>
<dbReference type="SUPFAM" id="SSF111331">
    <property type="entry name" value="NAD kinase/diacylglycerol kinase-like"/>
    <property type="match status" value="1"/>
</dbReference>
<organism evidence="2">
    <name type="scientific">marine sediment metagenome</name>
    <dbReference type="NCBI Taxonomy" id="412755"/>
    <lineage>
        <taxon>unclassified sequences</taxon>
        <taxon>metagenomes</taxon>
        <taxon>ecological metagenomes</taxon>
    </lineage>
</organism>
<feature type="non-terminal residue" evidence="2">
    <location>
        <position position="91"/>
    </location>
</feature>
<dbReference type="InterPro" id="IPR016064">
    <property type="entry name" value="NAD/diacylglycerol_kinase_sf"/>
</dbReference>
<dbReference type="GO" id="GO:0016301">
    <property type="term" value="F:kinase activity"/>
    <property type="evidence" value="ECO:0007669"/>
    <property type="project" value="InterPro"/>
</dbReference>
<accession>A0A0F9A5P3</accession>
<dbReference type="Gene3D" id="3.40.50.10330">
    <property type="entry name" value="Probable inorganic polyphosphate/atp-NAD kinase, domain 1"/>
    <property type="match status" value="1"/>
</dbReference>
<protein>
    <recommendedName>
        <fullName evidence="1">DAGKc domain-containing protein</fullName>
    </recommendedName>
</protein>
<dbReference type="PROSITE" id="PS50146">
    <property type="entry name" value="DAGK"/>
    <property type="match status" value="1"/>
</dbReference>
<reference evidence="2" key="1">
    <citation type="journal article" date="2015" name="Nature">
        <title>Complex archaea that bridge the gap between prokaryotes and eukaryotes.</title>
        <authorList>
            <person name="Spang A."/>
            <person name="Saw J.H."/>
            <person name="Jorgensen S.L."/>
            <person name="Zaremba-Niedzwiedzka K."/>
            <person name="Martijn J."/>
            <person name="Lind A.E."/>
            <person name="van Eijk R."/>
            <person name="Schleper C."/>
            <person name="Guy L."/>
            <person name="Ettema T.J."/>
        </authorList>
    </citation>
    <scope>NUCLEOTIDE SEQUENCE</scope>
</reference>
<dbReference type="InterPro" id="IPR017438">
    <property type="entry name" value="ATP-NAD_kinase_N"/>
</dbReference>
<gene>
    <name evidence="2" type="ORF">LCGC14_2953600</name>
</gene>